<dbReference type="EMBL" id="JAUSWA010000023">
    <property type="protein sequence ID" value="MDQ0495523.1"/>
    <property type="molecule type" value="Genomic_DNA"/>
</dbReference>
<dbReference type="Gene3D" id="3.40.190.10">
    <property type="entry name" value="Periplasmic binding protein-like II"/>
    <property type="match status" value="1"/>
</dbReference>
<dbReference type="SUPFAM" id="SSF53850">
    <property type="entry name" value="Periplasmic binding protein-like II"/>
    <property type="match status" value="1"/>
</dbReference>
<name>A0ABU0L1G8_9BACL</name>
<evidence type="ECO:0000313" key="2">
    <source>
        <dbReference type="Proteomes" id="UP001242811"/>
    </source>
</evidence>
<accession>A0ABU0L1G8</accession>
<keyword evidence="2" id="KW-1185">Reference proteome</keyword>
<gene>
    <name evidence="1" type="ORF">QOZ95_003703</name>
</gene>
<dbReference type="Proteomes" id="UP001242811">
    <property type="component" value="Unassembled WGS sequence"/>
</dbReference>
<proteinExistence type="predicted"/>
<reference evidence="1 2" key="1">
    <citation type="submission" date="2023-07" db="EMBL/GenBank/DDBJ databases">
        <title>Genomic Encyclopedia of Type Strains, Phase IV (KMG-IV): sequencing the most valuable type-strain genomes for metagenomic binning, comparative biology and taxonomic classification.</title>
        <authorList>
            <person name="Goeker M."/>
        </authorList>
    </citation>
    <scope>NUCLEOTIDE SEQUENCE [LARGE SCALE GENOMIC DNA]</scope>
    <source>
        <strain evidence="1 2">DSM 14914</strain>
    </source>
</reference>
<organism evidence="1 2">
    <name type="scientific">Paenibacillus brasilensis</name>
    <dbReference type="NCBI Taxonomy" id="128574"/>
    <lineage>
        <taxon>Bacteria</taxon>
        <taxon>Bacillati</taxon>
        <taxon>Bacillota</taxon>
        <taxon>Bacilli</taxon>
        <taxon>Bacillales</taxon>
        <taxon>Paenibacillaceae</taxon>
        <taxon>Paenibacillus</taxon>
    </lineage>
</organism>
<protein>
    <submittedName>
        <fullName evidence="1">Uncharacterized protein</fullName>
    </submittedName>
</protein>
<comment type="caution">
    <text evidence="1">The sequence shown here is derived from an EMBL/GenBank/DDBJ whole genome shotgun (WGS) entry which is preliminary data.</text>
</comment>
<evidence type="ECO:0000313" key="1">
    <source>
        <dbReference type="EMBL" id="MDQ0495523.1"/>
    </source>
</evidence>
<sequence length="73" mass="8109">MKPGLQKLSEWFKKGYISQEAALWDENKTSEPAVAGTAGIIPGPYWMSGWPLYDTVKKCAERRMEADQDSSGA</sequence>